<dbReference type="PROSITE" id="PS50011">
    <property type="entry name" value="PROTEIN_KINASE_DOM"/>
    <property type="match status" value="1"/>
</dbReference>
<dbReference type="PANTHER" id="PTHR11909">
    <property type="entry name" value="CASEIN KINASE-RELATED"/>
    <property type="match status" value="1"/>
</dbReference>
<keyword evidence="3" id="KW-0175">Coiled coil</keyword>
<evidence type="ECO:0000256" key="1">
    <source>
        <dbReference type="ARBA" id="ARBA00012513"/>
    </source>
</evidence>
<evidence type="ECO:0000256" key="4">
    <source>
        <dbReference type="SAM" id="MobiDB-lite"/>
    </source>
</evidence>
<dbReference type="AlphaFoldDB" id="A0A0V0QH35"/>
<comment type="caution">
    <text evidence="6">The sequence shown here is derived from an EMBL/GenBank/DDBJ whole genome shotgun (WGS) entry which is preliminary data.</text>
</comment>
<proteinExistence type="predicted"/>
<dbReference type="InterPro" id="IPR011009">
    <property type="entry name" value="Kinase-like_dom_sf"/>
</dbReference>
<feature type="domain" description="Protein kinase" evidence="5">
    <location>
        <begin position="116"/>
        <end position="426"/>
    </location>
</feature>
<evidence type="ECO:0000256" key="2">
    <source>
        <dbReference type="ARBA" id="ARBA00023860"/>
    </source>
</evidence>
<feature type="coiled-coil region" evidence="3">
    <location>
        <begin position="403"/>
        <end position="449"/>
    </location>
</feature>
<accession>A0A0V0QH35</accession>
<feature type="compositionally biased region" description="Polar residues" evidence="4">
    <location>
        <begin position="21"/>
        <end position="30"/>
    </location>
</feature>
<dbReference type="SUPFAM" id="SSF56112">
    <property type="entry name" value="Protein kinase-like (PK-like)"/>
    <property type="match status" value="1"/>
</dbReference>
<dbReference type="OrthoDB" id="5979581at2759"/>
<dbReference type="Proteomes" id="UP000054937">
    <property type="component" value="Unassembled WGS sequence"/>
</dbReference>
<keyword evidence="6" id="KW-0418">Kinase</keyword>
<dbReference type="PROSITE" id="PS00108">
    <property type="entry name" value="PROTEIN_KINASE_ST"/>
    <property type="match status" value="1"/>
</dbReference>
<reference evidence="6 7" key="1">
    <citation type="journal article" date="2015" name="Sci. Rep.">
        <title>Genome of the facultative scuticociliatosis pathogen Pseudocohnilembus persalinus provides insight into its virulence through horizontal gene transfer.</title>
        <authorList>
            <person name="Xiong J."/>
            <person name="Wang G."/>
            <person name="Cheng J."/>
            <person name="Tian M."/>
            <person name="Pan X."/>
            <person name="Warren A."/>
            <person name="Jiang C."/>
            <person name="Yuan D."/>
            <person name="Miao W."/>
        </authorList>
    </citation>
    <scope>NUCLEOTIDE SEQUENCE [LARGE SCALE GENOMIC DNA]</scope>
    <source>
        <strain evidence="6">36N120E</strain>
    </source>
</reference>
<sequence>MLPKISQNLKSTSCKQEKQAKTSFQPQNDQKNQLENLKNTTINNKQVIKQVTNKSQESQCSTSMIEIKPSLLYQQDDKNRGKNIKQTKIDSQQSNIKSQYSNQSIQNCTDNRQNELQKIENIHESELQLQSEDNIQNIQQDEYYAVKIEDYKLQKLQQTNKNKLIYSSLKQEIKILKKLKGKIGFPQIQGYELNTNEGILVMDFMSSSISDLMKQQMEIDTFDIEEEAGFSLQTVLQIGIQCLERLECLHDIGYIHRDIKPDNLMIGNDQFSQNIIHLIDFGISKSYLDKNGNHVPFSKHKQFSGTKRYSSIAADAGQEQGRKDDLESLGYTIIELVSGKLPCQINLKQDAIKGDEQPLDIQIENFKNTIVNKFDAQDFLNLPFITPKKPCPQIQNLESYISLKNLKKQISTSNLILQQVNQQQFMQKLQQNEQESEDLQQQQKNYTKNLDLNLNLYMSNYQRQKKSQNDMNDSENSEIQFDNFYEDEQDIPVENPKIISRLSAMNSQFSVDKKKISIIENQIISQQMAL</sequence>
<dbReference type="SMART" id="SM00220">
    <property type="entry name" value="S_TKc"/>
    <property type="match status" value="1"/>
</dbReference>
<feature type="region of interest" description="Disordered" evidence="4">
    <location>
        <begin position="1"/>
        <end position="30"/>
    </location>
</feature>
<dbReference type="InterPro" id="IPR008271">
    <property type="entry name" value="Ser/Thr_kinase_AS"/>
</dbReference>
<name>A0A0V0QH35_PSEPJ</name>
<protein>
    <recommendedName>
        <fullName evidence="2">Casein kinase I</fullName>
        <ecNumber evidence="1">2.7.11.1</ecNumber>
    </recommendedName>
</protein>
<evidence type="ECO:0000256" key="3">
    <source>
        <dbReference type="SAM" id="Coils"/>
    </source>
</evidence>
<evidence type="ECO:0000313" key="7">
    <source>
        <dbReference type="Proteomes" id="UP000054937"/>
    </source>
</evidence>
<feature type="compositionally biased region" description="Polar residues" evidence="4">
    <location>
        <begin position="1"/>
        <end position="14"/>
    </location>
</feature>
<dbReference type="Gene3D" id="1.10.510.10">
    <property type="entry name" value="Transferase(Phosphotransferase) domain 1"/>
    <property type="match status" value="1"/>
</dbReference>
<dbReference type="EC" id="2.7.11.1" evidence="1"/>
<gene>
    <name evidence="6" type="ORF">PPERSA_01367</name>
</gene>
<keyword evidence="7" id="KW-1185">Reference proteome</keyword>
<dbReference type="GO" id="GO:0005524">
    <property type="term" value="F:ATP binding"/>
    <property type="evidence" value="ECO:0007669"/>
    <property type="project" value="InterPro"/>
</dbReference>
<organism evidence="6 7">
    <name type="scientific">Pseudocohnilembus persalinus</name>
    <name type="common">Ciliate</name>
    <dbReference type="NCBI Taxonomy" id="266149"/>
    <lineage>
        <taxon>Eukaryota</taxon>
        <taxon>Sar</taxon>
        <taxon>Alveolata</taxon>
        <taxon>Ciliophora</taxon>
        <taxon>Intramacronucleata</taxon>
        <taxon>Oligohymenophorea</taxon>
        <taxon>Scuticociliatia</taxon>
        <taxon>Philasterida</taxon>
        <taxon>Pseudocohnilembidae</taxon>
        <taxon>Pseudocohnilembus</taxon>
    </lineage>
</organism>
<dbReference type="GO" id="GO:0004674">
    <property type="term" value="F:protein serine/threonine kinase activity"/>
    <property type="evidence" value="ECO:0007669"/>
    <property type="project" value="UniProtKB-EC"/>
</dbReference>
<dbReference type="Pfam" id="PF00069">
    <property type="entry name" value="Pkinase"/>
    <property type="match status" value="1"/>
</dbReference>
<dbReference type="InterPro" id="IPR000719">
    <property type="entry name" value="Prot_kinase_dom"/>
</dbReference>
<dbReference type="InterPro" id="IPR050235">
    <property type="entry name" value="CK1_Ser-Thr_kinase"/>
</dbReference>
<evidence type="ECO:0000259" key="5">
    <source>
        <dbReference type="PROSITE" id="PS50011"/>
    </source>
</evidence>
<evidence type="ECO:0000313" key="6">
    <source>
        <dbReference type="EMBL" id="KRX01464.1"/>
    </source>
</evidence>
<dbReference type="EMBL" id="LDAU01000170">
    <property type="protein sequence ID" value="KRX01464.1"/>
    <property type="molecule type" value="Genomic_DNA"/>
</dbReference>
<keyword evidence="6" id="KW-0808">Transferase</keyword>
<dbReference type="InParanoid" id="A0A0V0QH35"/>